<protein>
    <submittedName>
        <fullName evidence="6">Tetratricopeptide repeat protein</fullName>
    </submittedName>
</protein>
<feature type="transmembrane region" description="Helical" evidence="5">
    <location>
        <begin position="171"/>
        <end position="190"/>
    </location>
</feature>
<dbReference type="SMART" id="SM00028">
    <property type="entry name" value="TPR"/>
    <property type="match status" value="5"/>
</dbReference>
<feature type="transmembrane region" description="Helical" evidence="5">
    <location>
        <begin position="110"/>
        <end position="129"/>
    </location>
</feature>
<dbReference type="SUPFAM" id="SSF48452">
    <property type="entry name" value="TPR-like"/>
    <property type="match status" value="1"/>
</dbReference>
<gene>
    <name evidence="6" type="ORF">E6K72_00390</name>
</gene>
<keyword evidence="5" id="KW-0472">Membrane</keyword>
<keyword evidence="1" id="KW-0677">Repeat</keyword>
<dbReference type="Proteomes" id="UP000317716">
    <property type="component" value="Unassembled WGS sequence"/>
</dbReference>
<dbReference type="PANTHER" id="PTHR44227">
    <property type="match status" value="1"/>
</dbReference>
<sequence length="626" mass="66748">MTHRKPESGRSPAHARARTPDATRVAAQASPPAPGSRWLAPAFVAAVALIAYHNSLAGPFIFDDLDSIVGNVRIRHLWPLASVVAGTARPLVALSFAVNYALGGLDVHGYHALNLSIHALAALTLFAILRRTFAGPRLGARYAGAADGLALAAAMLWAAHPLNTQAVTYVVQRSESLASLLYLVTLYAVIRGAASARHARPWYAVAAAACAIGAAAKPLVVSAPLVVLLYDRFFLAESFGAALRRRGALYAALAASWLVAIGLAIAAPDTAAGFRLETATPLAYAATQPGVVCHYLKLAFWPDPLVLDYGWPLAKSAGEILAPGLVLAAIAAVTLRESLRLRALGFLGLWFLLVLAPSSSLFPINDPAFEHRMYLPLVAPIVLVVVGGYEILVLRLGLRRAAAALAILAVIASSALTIRRNRDYRSEIAIWSDVVAKRPSSPRGNMNLGRALLRVHEAAGAMPHLENAVRLAPRYPEARNNLGAALAEQGRLEDATAEFRAALALVPSMTDARANLERALLRQARYEEALAQCDVLVREQPGDQELHADLGTALVGLGRQAEAVAAYEQALRLGPGSAQIHNNLGIALVRLGRNDEAVAHFREALRLQPDFTPARQNLERAQRRGG</sequence>
<dbReference type="AlphaFoldDB" id="A0A538TAU7"/>
<evidence type="ECO:0000313" key="7">
    <source>
        <dbReference type="Proteomes" id="UP000317716"/>
    </source>
</evidence>
<keyword evidence="2 3" id="KW-0802">TPR repeat</keyword>
<dbReference type="PROSITE" id="PS50293">
    <property type="entry name" value="TPR_REGION"/>
    <property type="match status" value="1"/>
</dbReference>
<dbReference type="Pfam" id="PF13432">
    <property type="entry name" value="TPR_16"/>
    <property type="match status" value="2"/>
</dbReference>
<feature type="transmembrane region" description="Helical" evidence="5">
    <location>
        <begin position="247"/>
        <end position="267"/>
    </location>
</feature>
<proteinExistence type="predicted"/>
<dbReference type="InterPro" id="IPR019734">
    <property type="entry name" value="TPR_rpt"/>
</dbReference>
<dbReference type="InterPro" id="IPR011990">
    <property type="entry name" value="TPR-like_helical_dom_sf"/>
</dbReference>
<dbReference type="InterPro" id="IPR052346">
    <property type="entry name" value="O-mannosyl-transferase_TMTC"/>
</dbReference>
<dbReference type="PROSITE" id="PS50005">
    <property type="entry name" value="TPR"/>
    <property type="match status" value="3"/>
</dbReference>
<feature type="transmembrane region" description="Helical" evidence="5">
    <location>
        <begin position="38"/>
        <end position="56"/>
    </location>
</feature>
<feature type="repeat" description="TPR" evidence="3">
    <location>
        <begin position="476"/>
        <end position="509"/>
    </location>
</feature>
<evidence type="ECO:0000313" key="6">
    <source>
        <dbReference type="EMBL" id="TMQ60765.1"/>
    </source>
</evidence>
<reference evidence="6 7" key="1">
    <citation type="journal article" date="2019" name="Nat. Microbiol.">
        <title>Mediterranean grassland soil C-N compound turnover is dependent on rainfall and depth, and is mediated by genomically divergent microorganisms.</title>
        <authorList>
            <person name="Diamond S."/>
            <person name="Andeer P.F."/>
            <person name="Li Z."/>
            <person name="Crits-Christoph A."/>
            <person name="Burstein D."/>
            <person name="Anantharaman K."/>
            <person name="Lane K.R."/>
            <person name="Thomas B.C."/>
            <person name="Pan C."/>
            <person name="Northen T.R."/>
            <person name="Banfield J.F."/>
        </authorList>
    </citation>
    <scope>NUCLEOTIDE SEQUENCE [LARGE SCALE GENOMIC DNA]</scope>
    <source>
        <strain evidence="6">WS_2</strain>
    </source>
</reference>
<feature type="transmembrane region" description="Helical" evidence="5">
    <location>
        <begin position="202"/>
        <end position="227"/>
    </location>
</feature>
<comment type="caution">
    <text evidence="6">The sequence shown here is derived from an EMBL/GenBank/DDBJ whole genome shotgun (WGS) entry which is preliminary data.</text>
</comment>
<accession>A0A538TAU7</accession>
<evidence type="ECO:0000256" key="5">
    <source>
        <dbReference type="SAM" id="Phobius"/>
    </source>
</evidence>
<keyword evidence="5" id="KW-0812">Transmembrane</keyword>
<feature type="transmembrane region" description="Helical" evidence="5">
    <location>
        <begin position="77"/>
        <end position="98"/>
    </location>
</feature>
<name>A0A538TAU7_UNCEI</name>
<evidence type="ECO:0000256" key="2">
    <source>
        <dbReference type="ARBA" id="ARBA00022803"/>
    </source>
</evidence>
<feature type="transmembrane region" description="Helical" evidence="5">
    <location>
        <begin position="343"/>
        <end position="362"/>
    </location>
</feature>
<dbReference type="PANTHER" id="PTHR44227:SF3">
    <property type="entry name" value="PROTEIN O-MANNOSYL-TRANSFERASE TMTC4"/>
    <property type="match status" value="1"/>
</dbReference>
<evidence type="ECO:0000256" key="3">
    <source>
        <dbReference type="PROSITE-ProRule" id="PRU00339"/>
    </source>
</evidence>
<feature type="transmembrane region" description="Helical" evidence="5">
    <location>
        <begin position="374"/>
        <end position="394"/>
    </location>
</feature>
<feature type="region of interest" description="Disordered" evidence="4">
    <location>
        <begin position="1"/>
        <end position="34"/>
    </location>
</feature>
<feature type="repeat" description="TPR" evidence="3">
    <location>
        <begin position="544"/>
        <end position="577"/>
    </location>
</feature>
<organism evidence="6 7">
    <name type="scientific">Eiseniibacteriota bacterium</name>
    <dbReference type="NCBI Taxonomy" id="2212470"/>
    <lineage>
        <taxon>Bacteria</taxon>
        <taxon>Candidatus Eiseniibacteriota</taxon>
    </lineage>
</organism>
<dbReference type="EMBL" id="VBOS01000012">
    <property type="protein sequence ID" value="TMQ60765.1"/>
    <property type="molecule type" value="Genomic_DNA"/>
</dbReference>
<feature type="transmembrane region" description="Helical" evidence="5">
    <location>
        <begin position="401"/>
        <end position="418"/>
    </location>
</feature>
<dbReference type="Gene3D" id="1.25.40.10">
    <property type="entry name" value="Tetratricopeptide repeat domain"/>
    <property type="match status" value="2"/>
</dbReference>
<evidence type="ECO:0000256" key="1">
    <source>
        <dbReference type="ARBA" id="ARBA00022737"/>
    </source>
</evidence>
<evidence type="ECO:0000256" key="4">
    <source>
        <dbReference type="SAM" id="MobiDB-lite"/>
    </source>
</evidence>
<feature type="transmembrane region" description="Helical" evidence="5">
    <location>
        <begin position="320"/>
        <end position="336"/>
    </location>
</feature>
<keyword evidence="5" id="KW-1133">Transmembrane helix</keyword>
<feature type="repeat" description="TPR" evidence="3">
    <location>
        <begin position="578"/>
        <end position="611"/>
    </location>
</feature>